<evidence type="ECO:0008006" key="3">
    <source>
        <dbReference type="Google" id="ProtNLM"/>
    </source>
</evidence>
<sequence length="89" mass="10231">MLFFDISSWEPRDTEKVIEHFKKLKPPAGINVVNQWVDLNGGRYFILYEADSAEAYAEFNLPWSDICIIDSVPVMESTDFIKLMVSKGL</sequence>
<dbReference type="AlphaFoldDB" id="A0A1I4TQ73"/>
<dbReference type="RefSeq" id="WP_091937218.1">
    <property type="nucleotide sequence ID" value="NZ_FOUJ01000005.1"/>
</dbReference>
<dbReference type="EMBL" id="FOUJ01000005">
    <property type="protein sequence ID" value="SFM78912.1"/>
    <property type="molecule type" value="Genomic_DNA"/>
</dbReference>
<organism evidence="1 2">
    <name type="scientific">Methanolobus profundi</name>
    <dbReference type="NCBI Taxonomy" id="487685"/>
    <lineage>
        <taxon>Archaea</taxon>
        <taxon>Methanobacteriati</taxon>
        <taxon>Methanobacteriota</taxon>
        <taxon>Stenosarchaea group</taxon>
        <taxon>Methanomicrobia</taxon>
        <taxon>Methanosarcinales</taxon>
        <taxon>Methanosarcinaceae</taxon>
        <taxon>Methanolobus</taxon>
    </lineage>
</organism>
<dbReference type="Proteomes" id="UP000198535">
    <property type="component" value="Unassembled WGS sequence"/>
</dbReference>
<evidence type="ECO:0000313" key="1">
    <source>
        <dbReference type="EMBL" id="SFM78912.1"/>
    </source>
</evidence>
<dbReference type="InterPro" id="IPR021734">
    <property type="entry name" value="DUF3303"/>
</dbReference>
<evidence type="ECO:0000313" key="2">
    <source>
        <dbReference type="Proteomes" id="UP000198535"/>
    </source>
</evidence>
<proteinExistence type="predicted"/>
<keyword evidence="2" id="KW-1185">Reference proteome</keyword>
<gene>
    <name evidence="1" type="ORF">SAMN04488696_2396</name>
</gene>
<protein>
    <recommendedName>
        <fullName evidence="3">DUF3303 domain-containing protein</fullName>
    </recommendedName>
</protein>
<dbReference type="Pfam" id="PF11746">
    <property type="entry name" value="DUF3303"/>
    <property type="match status" value="1"/>
</dbReference>
<accession>A0A1I4TQ73</accession>
<dbReference type="OrthoDB" id="104545at2157"/>
<name>A0A1I4TQ73_9EURY</name>
<reference evidence="2" key="1">
    <citation type="submission" date="2016-10" db="EMBL/GenBank/DDBJ databases">
        <authorList>
            <person name="Varghese N."/>
            <person name="Submissions S."/>
        </authorList>
    </citation>
    <scope>NUCLEOTIDE SEQUENCE [LARGE SCALE GENOMIC DNA]</scope>
    <source>
        <strain evidence="2">Mob M</strain>
    </source>
</reference>